<comment type="caution">
    <text evidence="2">The sequence shown here is derived from an EMBL/GenBank/DDBJ whole genome shotgun (WGS) entry which is preliminary data.</text>
</comment>
<evidence type="ECO:0000313" key="2">
    <source>
        <dbReference type="EMBL" id="RPF27571.1"/>
    </source>
</evidence>
<dbReference type="RefSeq" id="WP_246006078.1">
    <property type="nucleotide sequence ID" value="NZ_RKRA01000001.1"/>
</dbReference>
<dbReference type="Gene3D" id="1.10.10.10">
    <property type="entry name" value="Winged helix-like DNA-binding domain superfamily/Winged helix DNA-binding domain"/>
    <property type="match status" value="1"/>
</dbReference>
<dbReference type="InterPro" id="IPR036388">
    <property type="entry name" value="WH-like_DNA-bd_sf"/>
</dbReference>
<keyword evidence="3" id="KW-1185">Reference proteome</keyword>
<gene>
    <name evidence="2" type="ORF">EDD32_2059</name>
</gene>
<sequence>MAPAPPRDPQLLKGVLPMLVLAVLRQRDSYGYDLVVRLQETGLTDISAGSVYPVLARLEREGHLRSYLVPSASGPARKYYAPTAAGLTHLAEQRRAWQQLGNVVRMALTPPPRTEESP</sequence>
<accession>A0A3N5A798</accession>
<dbReference type="PANTHER" id="PTHR33169">
    <property type="entry name" value="PADR-FAMILY TRANSCRIPTIONAL REGULATOR"/>
    <property type="match status" value="1"/>
</dbReference>
<reference evidence="2 3" key="1">
    <citation type="submission" date="2018-11" db="EMBL/GenBank/DDBJ databases">
        <title>Sequencing the genomes of 1000 actinobacteria strains.</title>
        <authorList>
            <person name="Klenk H.-P."/>
        </authorList>
    </citation>
    <scope>NUCLEOTIDE SEQUENCE [LARGE SCALE GENOMIC DNA]</scope>
    <source>
        <strain evidence="2 3">DSM 14418</strain>
    </source>
</reference>
<dbReference type="InterPro" id="IPR052509">
    <property type="entry name" value="Metal_resp_DNA-bind_regulator"/>
</dbReference>
<organism evidence="2 3">
    <name type="scientific">Georgenia muralis</name>
    <dbReference type="NCBI Taxonomy" id="154117"/>
    <lineage>
        <taxon>Bacteria</taxon>
        <taxon>Bacillati</taxon>
        <taxon>Actinomycetota</taxon>
        <taxon>Actinomycetes</taxon>
        <taxon>Micrococcales</taxon>
        <taxon>Bogoriellaceae</taxon>
        <taxon>Georgenia</taxon>
    </lineage>
</organism>
<feature type="domain" description="Transcription regulator PadR N-terminal" evidence="1">
    <location>
        <begin position="20"/>
        <end position="91"/>
    </location>
</feature>
<proteinExistence type="predicted"/>
<dbReference type="InterPro" id="IPR005149">
    <property type="entry name" value="Tscrpt_reg_PadR_N"/>
</dbReference>
<dbReference type="InterPro" id="IPR036390">
    <property type="entry name" value="WH_DNA-bd_sf"/>
</dbReference>
<name>A0A3N5A798_9MICO</name>
<dbReference type="AlphaFoldDB" id="A0A3N5A798"/>
<dbReference type="EMBL" id="RKRA01000001">
    <property type="protein sequence ID" value="RPF27571.1"/>
    <property type="molecule type" value="Genomic_DNA"/>
</dbReference>
<dbReference type="SUPFAM" id="SSF46785">
    <property type="entry name" value="Winged helix' DNA-binding domain"/>
    <property type="match status" value="1"/>
</dbReference>
<dbReference type="PANTHER" id="PTHR33169:SF14">
    <property type="entry name" value="TRANSCRIPTIONAL REGULATOR RV3488"/>
    <property type="match status" value="1"/>
</dbReference>
<protein>
    <submittedName>
        <fullName evidence="2">PadR family transcriptional regulator PadR</fullName>
    </submittedName>
</protein>
<dbReference type="Pfam" id="PF03551">
    <property type="entry name" value="PadR"/>
    <property type="match status" value="1"/>
</dbReference>
<evidence type="ECO:0000313" key="3">
    <source>
        <dbReference type="Proteomes" id="UP000280726"/>
    </source>
</evidence>
<dbReference type="Proteomes" id="UP000280726">
    <property type="component" value="Unassembled WGS sequence"/>
</dbReference>
<evidence type="ECO:0000259" key="1">
    <source>
        <dbReference type="Pfam" id="PF03551"/>
    </source>
</evidence>